<evidence type="ECO:0000256" key="3">
    <source>
        <dbReference type="ARBA" id="ARBA00022801"/>
    </source>
</evidence>
<gene>
    <name evidence="8" type="ORF">IEN85_07145</name>
</gene>
<dbReference type="InterPro" id="IPR013320">
    <property type="entry name" value="ConA-like_dom_sf"/>
</dbReference>
<dbReference type="CDD" id="cd07473">
    <property type="entry name" value="Peptidases_S8_Subtilisin_like"/>
    <property type="match status" value="1"/>
</dbReference>
<dbReference type="Gene3D" id="2.60.120.200">
    <property type="match status" value="1"/>
</dbReference>
<dbReference type="GO" id="GO:0006508">
    <property type="term" value="P:proteolysis"/>
    <property type="evidence" value="ECO:0007669"/>
    <property type="project" value="UniProtKB-KW"/>
</dbReference>
<dbReference type="PANTHER" id="PTHR43399:SF4">
    <property type="entry name" value="CELL WALL-ASSOCIATED PROTEASE"/>
    <property type="match status" value="1"/>
</dbReference>
<dbReference type="InterPro" id="IPR036852">
    <property type="entry name" value="Peptidase_S8/S53_dom_sf"/>
</dbReference>
<reference evidence="8" key="1">
    <citation type="submission" date="2020-09" db="EMBL/GenBank/DDBJ databases">
        <title>Pelagicoccus enzymogenes sp. nov. with an EPS production, isolated from marine sediment.</title>
        <authorList>
            <person name="Feng X."/>
        </authorList>
    </citation>
    <scope>NUCLEOTIDE SEQUENCE</scope>
    <source>
        <strain evidence="8">NFK12</strain>
    </source>
</reference>
<dbReference type="SUPFAM" id="SSF49899">
    <property type="entry name" value="Concanavalin A-like lectins/glucanases"/>
    <property type="match status" value="1"/>
</dbReference>
<dbReference type="SUPFAM" id="SSF52743">
    <property type="entry name" value="Subtilisin-like"/>
    <property type="match status" value="1"/>
</dbReference>
<feature type="active site" description="Charge relay system" evidence="5">
    <location>
        <position position="473"/>
    </location>
</feature>
<dbReference type="InterPro" id="IPR023828">
    <property type="entry name" value="Peptidase_S8_Ser-AS"/>
</dbReference>
<evidence type="ECO:0000256" key="6">
    <source>
        <dbReference type="SAM" id="MobiDB-lite"/>
    </source>
</evidence>
<keyword evidence="9" id="KW-1185">Reference proteome</keyword>
<keyword evidence="4 5" id="KW-0720">Serine protease</keyword>
<evidence type="ECO:0000313" key="9">
    <source>
        <dbReference type="Proteomes" id="UP000622317"/>
    </source>
</evidence>
<feature type="domain" description="Peptidase S8/S53" evidence="7">
    <location>
        <begin position="243"/>
        <end position="509"/>
    </location>
</feature>
<name>A0A927IGX6_9BACT</name>
<keyword evidence="3 5" id="KW-0378">Hydrolase</keyword>
<dbReference type="InterPro" id="IPR022398">
    <property type="entry name" value="Peptidase_S8_His-AS"/>
</dbReference>
<dbReference type="EMBL" id="JACYFG010000007">
    <property type="protein sequence ID" value="MBD5779264.1"/>
    <property type="molecule type" value="Genomic_DNA"/>
</dbReference>
<protein>
    <submittedName>
        <fullName evidence="8">S8 family serine peptidase</fullName>
    </submittedName>
</protein>
<dbReference type="Pfam" id="PF13385">
    <property type="entry name" value="Laminin_G_3"/>
    <property type="match status" value="1"/>
</dbReference>
<keyword evidence="2 5" id="KW-0645">Protease</keyword>
<comment type="similarity">
    <text evidence="1 5">Belongs to the peptidase S8 family.</text>
</comment>
<organism evidence="8 9">
    <name type="scientific">Pelagicoccus enzymogenes</name>
    <dbReference type="NCBI Taxonomy" id="2773457"/>
    <lineage>
        <taxon>Bacteria</taxon>
        <taxon>Pseudomonadati</taxon>
        <taxon>Verrucomicrobiota</taxon>
        <taxon>Opitutia</taxon>
        <taxon>Puniceicoccales</taxon>
        <taxon>Pelagicoccaceae</taxon>
        <taxon>Pelagicoccus</taxon>
    </lineage>
</organism>
<dbReference type="Proteomes" id="UP000622317">
    <property type="component" value="Unassembled WGS sequence"/>
</dbReference>
<comment type="caution">
    <text evidence="8">The sequence shown here is derived from an EMBL/GenBank/DDBJ whole genome shotgun (WGS) entry which is preliminary data.</text>
</comment>
<evidence type="ECO:0000256" key="2">
    <source>
        <dbReference type="ARBA" id="ARBA00022670"/>
    </source>
</evidence>
<feature type="region of interest" description="Disordered" evidence="6">
    <location>
        <begin position="34"/>
        <end position="53"/>
    </location>
</feature>
<dbReference type="PROSITE" id="PS00137">
    <property type="entry name" value="SUBTILASE_HIS"/>
    <property type="match status" value="1"/>
</dbReference>
<dbReference type="RefSeq" id="WP_191616397.1">
    <property type="nucleotide sequence ID" value="NZ_JACYFG010000007.1"/>
</dbReference>
<evidence type="ECO:0000256" key="4">
    <source>
        <dbReference type="ARBA" id="ARBA00022825"/>
    </source>
</evidence>
<dbReference type="Pfam" id="PF00082">
    <property type="entry name" value="Peptidase_S8"/>
    <property type="match status" value="1"/>
</dbReference>
<dbReference type="Gene3D" id="3.40.50.200">
    <property type="entry name" value="Peptidase S8/S53 domain"/>
    <property type="match status" value="1"/>
</dbReference>
<feature type="active site" description="Charge relay system" evidence="5">
    <location>
        <position position="306"/>
    </location>
</feature>
<dbReference type="InterPro" id="IPR051048">
    <property type="entry name" value="Peptidase_S8/S53_subtilisin"/>
</dbReference>
<dbReference type="InterPro" id="IPR034204">
    <property type="entry name" value="PfSUB1-like_cat_dom"/>
</dbReference>
<proteinExistence type="inferred from homology"/>
<dbReference type="GO" id="GO:0004252">
    <property type="term" value="F:serine-type endopeptidase activity"/>
    <property type="evidence" value="ECO:0007669"/>
    <property type="project" value="UniProtKB-UniRule"/>
</dbReference>
<evidence type="ECO:0000313" key="8">
    <source>
        <dbReference type="EMBL" id="MBD5779264.1"/>
    </source>
</evidence>
<accession>A0A927IGX6</accession>
<evidence type="ECO:0000256" key="5">
    <source>
        <dbReference type="PROSITE-ProRule" id="PRU01240"/>
    </source>
</evidence>
<dbReference type="PROSITE" id="PS00138">
    <property type="entry name" value="SUBTILASE_SER"/>
    <property type="match status" value="1"/>
</dbReference>
<dbReference type="PROSITE" id="PS51892">
    <property type="entry name" value="SUBTILASE"/>
    <property type="match status" value="1"/>
</dbReference>
<evidence type="ECO:0000259" key="7">
    <source>
        <dbReference type="Pfam" id="PF00082"/>
    </source>
</evidence>
<dbReference type="InterPro" id="IPR015500">
    <property type="entry name" value="Peptidase_S8_subtilisin-rel"/>
</dbReference>
<dbReference type="InterPro" id="IPR000209">
    <property type="entry name" value="Peptidase_S8/S53_dom"/>
</dbReference>
<dbReference type="PANTHER" id="PTHR43399">
    <property type="entry name" value="SUBTILISIN-RELATED"/>
    <property type="match status" value="1"/>
</dbReference>
<feature type="active site" description="Charge relay system" evidence="5">
    <location>
        <position position="251"/>
    </location>
</feature>
<sequence>MTARRTILILSAALLLAFVGTWIEQRSLEPIESEEAKELASGKPTSPGLGDGASMGPLSEISMELLLEEFTGAWTDRYPDAVVAEARLATSRSGFPRLQFLLSRNSKRMPWILWEEKLEIRDGGEIASVGSIAHMGNVFLVDADPLLVPEEALGEFARDHGLFVERESTVANYVCFGFADPELGKIEALLAAFQQRFPGAVGEFDTLSFPSATPSEWDPSRMWGLDQIKAEDAWTFEAGDPDNEVVVAVIDTGTQRSHPDLAANLFVNPRDSTDDGVDNDRNSLRDDVSGWDFYDGDANPEDLDGHGTHVAGIVGAVGNNGQGAVGVNWGVRILPLKAGGADGLRTSSINDALAYVATLKEAGINIVATNNSYGSSSPSVTTRAEIAKHEQLGILFVAAAGNEGRNLDTSADSLEYPAGYNLENIISVGNSNQEDALNQSSNFGNVSVDLSAPGSDIYSTYPTNSYEFLSGTSMAAPMVAGAIGLLAQARPELAAVQLKARILETADAVDSQAGLTVTGKRLNLLAALRPELSDHFVAVENVPDVIVLVGVSGLDVVFEVDAKESAGVAAQLVSGSEVGELLDLGDRRFRFETKANGQATIRFFAQLGGLRKSIEKTVVVGSVPSPDQGLSHHFAFDGSGNAEPDLGGGGSASIVGASRVASDYGSSLSLDAASENMNFDGAFSDRVTIAALVRSGDLLASPHPRIVNMPYYYLYFSSGNNLDVPDGNRQTLKFLANYTGFGVWNTPPRSVRDGEWYYVVGSYDSRNIMNTPSLYINGDRQKVRLQQPPEGIMNREGGLSYVGNSDIGNRAFEGLMADVRVYNRELSSEEVMQLGASLLESRWSQASLQVPDLIEVGKVGRFRFLDTGIDDAAVVVDWNVESASEASILSESGVSAEMRFEVAGRYRVTAHVSDGLATRVLAADVDVREETVAAGHFVGASAGGGVAWLEVEASLETGFVTVFDVESGFYRIREPVTIEPDGAFSSLEEGTGRIQGFVLGGFSLEIPGRALLFTGDQQSTPSSVSDFAGDYRGGGIGVPGDSIEMKALGDGRVFLWREGPHADLALGALTPRGEVSIIAASGTGLELSLDIEDRTAQGFWGDQKVFLRDATAARVARLMAGVVGGFPSGSGGTGLYAEFLAKGEAGRSSLERGGFSGLGSSPEAGPFILLGAKGKSLLMAGDKRGEALADAVAAAIAGGALELGSSEIGGVRLQVPIGDAAAGLVGFAVAGPVPLELLVRGLGPSFSEFGAEDPKIVIYKLQDGEAFALSPNDNWRDGALFAGEGESAQGAFRALATGFEALGLSPLADDAKDAAQRVWLEAGDYLVLIQVAEGEAGSALIEVLAL</sequence>
<dbReference type="PRINTS" id="PR00723">
    <property type="entry name" value="SUBTILISIN"/>
</dbReference>
<evidence type="ECO:0000256" key="1">
    <source>
        <dbReference type="ARBA" id="ARBA00011073"/>
    </source>
</evidence>